<sequence length="236" mass="26810">MGWPKVHLDLFEITTHLPSHEPGCRRPLPRRTHVIVLVETAPQASDAMRRRDGSPRRDTLCRYHAAHTMMSRLRPGPLRSTLATTSSFPPQRHRYSDYAHIFGARRVSNRPLCPATTPPFPPVPWPQRHRSSHSAHIFGKYLWNSWNVPNPPLLCAPIVLTHHRNGKSCSRGEPRRRAGFLQAVCELMSASTPYLDYTDLAPSFPWASKTRPQTPGICLDTHHVGIMSSPWYPSQL</sequence>
<organism evidence="1 2">
    <name type="scientific">Hypsizygus marmoreus</name>
    <name type="common">White beech mushroom</name>
    <name type="synonym">Agaricus marmoreus</name>
    <dbReference type="NCBI Taxonomy" id="39966"/>
    <lineage>
        <taxon>Eukaryota</taxon>
        <taxon>Fungi</taxon>
        <taxon>Dikarya</taxon>
        <taxon>Basidiomycota</taxon>
        <taxon>Agaricomycotina</taxon>
        <taxon>Agaricomycetes</taxon>
        <taxon>Agaricomycetidae</taxon>
        <taxon>Agaricales</taxon>
        <taxon>Tricholomatineae</taxon>
        <taxon>Lyophyllaceae</taxon>
        <taxon>Hypsizygus</taxon>
    </lineage>
</organism>
<comment type="caution">
    <text evidence="1">The sequence shown here is derived from an EMBL/GenBank/DDBJ whole genome shotgun (WGS) entry which is preliminary data.</text>
</comment>
<dbReference type="AlphaFoldDB" id="A0A369JK07"/>
<dbReference type="EMBL" id="LUEZ02000084">
    <property type="protein sequence ID" value="RDB19116.1"/>
    <property type="molecule type" value="Genomic_DNA"/>
</dbReference>
<name>A0A369JK07_HYPMA</name>
<dbReference type="Proteomes" id="UP000076154">
    <property type="component" value="Unassembled WGS sequence"/>
</dbReference>
<keyword evidence="2" id="KW-1185">Reference proteome</keyword>
<protein>
    <submittedName>
        <fullName evidence="1">Uncharacterized protein</fullName>
    </submittedName>
</protein>
<evidence type="ECO:0000313" key="2">
    <source>
        <dbReference type="Proteomes" id="UP000076154"/>
    </source>
</evidence>
<proteinExistence type="predicted"/>
<evidence type="ECO:0000313" key="1">
    <source>
        <dbReference type="EMBL" id="RDB19116.1"/>
    </source>
</evidence>
<reference evidence="1" key="1">
    <citation type="submission" date="2018-04" db="EMBL/GenBank/DDBJ databases">
        <title>Whole genome sequencing of Hypsizygus marmoreus.</title>
        <authorList>
            <person name="Choi I.-G."/>
            <person name="Min B."/>
            <person name="Kim J.-G."/>
            <person name="Kim S."/>
            <person name="Oh Y.-L."/>
            <person name="Kong W.-S."/>
            <person name="Park H."/>
            <person name="Jeong J."/>
            <person name="Song E.-S."/>
        </authorList>
    </citation>
    <scope>NUCLEOTIDE SEQUENCE [LARGE SCALE GENOMIC DNA]</scope>
    <source>
        <strain evidence="1">51987-8</strain>
    </source>
</reference>
<dbReference type="InParanoid" id="A0A369JK07"/>
<accession>A0A369JK07</accession>
<gene>
    <name evidence="1" type="ORF">Hypma_014232</name>
</gene>